<dbReference type="InterPro" id="IPR036291">
    <property type="entry name" value="NAD(P)-bd_dom_sf"/>
</dbReference>
<keyword evidence="2" id="KW-0521">NADP</keyword>
<dbReference type="Pfam" id="PF00106">
    <property type="entry name" value="adh_short"/>
    <property type="match status" value="1"/>
</dbReference>
<comment type="similarity">
    <text evidence="1">Belongs to the short-chain dehydrogenases/reductases (SDR) family.</text>
</comment>
<dbReference type="InterPro" id="IPR020904">
    <property type="entry name" value="Sc_DH/Rdtase_CS"/>
</dbReference>
<organism evidence="4 5">
    <name type="scientific">Oculimacula yallundae</name>
    <dbReference type="NCBI Taxonomy" id="86028"/>
    <lineage>
        <taxon>Eukaryota</taxon>
        <taxon>Fungi</taxon>
        <taxon>Dikarya</taxon>
        <taxon>Ascomycota</taxon>
        <taxon>Pezizomycotina</taxon>
        <taxon>Leotiomycetes</taxon>
        <taxon>Helotiales</taxon>
        <taxon>Ploettnerulaceae</taxon>
        <taxon>Oculimacula</taxon>
    </lineage>
</organism>
<name>A0ABR4CJ41_9HELO</name>
<sequence length="294" mass="30684">MSKLDINNLFGIKGLVVVITGGGSGLGLAVAKALDANGAKAVYIIGRREESLKKAAAQGVNGSIIPIQGDVTSKDSLQAAADRVQKEQGFINVLFANSGIIGPSIAKAGLPTDREPTIKEFKDAMWQTSIKDFSQTAHVNVSGVFYTALAFLELLDEGNKRKNVEQKSNIVVTSSIAGFARKIAAGVSYSASKAGTNHLIKVLATTFTPYKIRVNGIAPGMFPSEMTEGHPAFGNADPTVEGGVSREICPLERSGSEEDIAGAALFMMSKAGGYLSGNITVIDGGRLGGFPATY</sequence>
<evidence type="ECO:0000313" key="5">
    <source>
        <dbReference type="Proteomes" id="UP001595075"/>
    </source>
</evidence>
<dbReference type="PANTHER" id="PTHR43618">
    <property type="entry name" value="7-ALPHA-HYDROXYSTEROID DEHYDROGENASE"/>
    <property type="match status" value="1"/>
</dbReference>
<dbReference type="InterPro" id="IPR002347">
    <property type="entry name" value="SDR_fam"/>
</dbReference>
<gene>
    <name evidence="4" type="ORF">VTL71DRAFT_14660</name>
</gene>
<reference evidence="4 5" key="1">
    <citation type="journal article" date="2024" name="Commun. Biol.">
        <title>Comparative genomic analysis of thermophilic fungi reveals convergent evolutionary adaptations and gene losses.</title>
        <authorList>
            <person name="Steindorff A.S."/>
            <person name="Aguilar-Pontes M.V."/>
            <person name="Robinson A.J."/>
            <person name="Andreopoulos B."/>
            <person name="LaButti K."/>
            <person name="Kuo A."/>
            <person name="Mondo S."/>
            <person name="Riley R."/>
            <person name="Otillar R."/>
            <person name="Haridas S."/>
            <person name="Lipzen A."/>
            <person name="Grimwood J."/>
            <person name="Schmutz J."/>
            <person name="Clum A."/>
            <person name="Reid I.D."/>
            <person name="Moisan M.C."/>
            <person name="Butler G."/>
            <person name="Nguyen T.T.M."/>
            <person name="Dewar K."/>
            <person name="Conant G."/>
            <person name="Drula E."/>
            <person name="Henrissat B."/>
            <person name="Hansel C."/>
            <person name="Singer S."/>
            <person name="Hutchinson M.I."/>
            <person name="de Vries R.P."/>
            <person name="Natvig D.O."/>
            <person name="Powell A.J."/>
            <person name="Tsang A."/>
            <person name="Grigoriev I.V."/>
        </authorList>
    </citation>
    <scope>NUCLEOTIDE SEQUENCE [LARGE SCALE GENOMIC DNA]</scope>
    <source>
        <strain evidence="4 5">CBS 494.80</strain>
    </source>
</reference>
<keyword evidence="3" id="KW-0560">Oxidoreductase</keyword>
<evidence type="ECO:0000256" key="2">
    <source>
        <dbReference type="ARBA" id="ARBA00022857"/>
    </source>
</evidence>
<protein>
    <submittedName>
        <fullName evidence="4">Uncharacterized protein</fullName>
    </submittedName>
</protein>
<evidence type="ECO:0000256" key="3">
    <source>
        <dbReference type="ARBA" id="ARBA00023002"/>
    </source>
</evidence>
<dbReference type="Gene3D" id="3.40.50.720">
    <property type="entry name" value="NAD(P)-binding Rossmann-like Domain"/>
    <property type="match status" value="1"/>
</dbReference>
<dbReference type="PROSITE" id="PS00061">
    <property type="entry name" value="ADH_SHORT"/>
    <property type="match status" value="1"/>
</dbReference>
<evidence type="ECO:0000313" key="4">
    <source>
        <dbReference type="EMBL" id="KAL2069980.1"/>
    </source>
</evidence>
<dbReference type="InterPro" id="IPR052178">
    <property type="entry name" value="Sec_Metab_Biosynth_SDR"/>
</dbReference>
<dbReference type="PRINTS" id="PR00081">
    <property type="entry name" value="GDHRDH"/>
</dbReference>
<comment type="caution">
    <text evidence="4">The sequence shown here is derived from an EMBL/GenBank/DDBJ whole genome shotgun (WGS) entry which is preliminary data.</text>
</comment>
<dbReference type="SUPFAM" id="SSF51735">
    <property type="entry name" value="NAD(P)-binding Rossmann-fold domains"/>
    <property type="match status" value="1"/>
</dbReference>
<proteinExistence type="inferred from homology"/>
<dbReference type="EMBL" id="JAZHXI010000007">
    <property type="protein sequence ID" value="KAL2069980.1"/>
    <property type="molecule type" value="Genomic_DNA"/>
</dbReference>
<keyword evidence="5" id="KW-1185">Reference proteome</keyword>
<accession>A0ABR4CJ41</accession>
<evidence type="ECO:0000256" key="1">
    <source>
        <dbReference type="ARBA" id="ARBA00006484"/>
    </source>
</evidence>
<dbReference type="PANTHER" id="PTHR43618:SF18">
    <property type="entry name" value="SHORT CHAIN DEHYDROGENASE_REDUCTASE FAMILY (AFU_ORTHOLOGUE AFUA_5G12480)"/>
    <property type="match status" value="1"/>
</dbReference>
<dbReference type="CDD" id="cd05233">
    <property type="entry name" value="SDR_c"/>
    <property type="match status" value="1"/>
</dbReference>
<dbReference type="Proteomes" id="UP001595075">
    <property type="component" value="Unassembled WGS sequence"/>
</dbReference>